<dbReference type="Gene3D" id="3.40.640.10">
    <property type="entry name" value="Type I PLP-dependent aspartate aminotransferase-like (Major domain)"/>
    <property type="match status" value="1"/>
</dbReference>
<sequence>MKNFARRAAHVQPSAIRELLRLGADPEVISFGGGYPDPALFPVEELAEIYARLLRPEHAKNLQYTASNGLPELRAQVAARMTADGIDCTADDVLIIQGAQQGLDLTARLLVDPGDVIVTEDPTFLGALIAFAPTEPEYAVVGTDERGIDTDHLSDVLAANPRARLIYTMPEFQNPTGVTLSLERRHRLIELANQHDLIVLEDTPYRALRYEGTSLPTLKSLDTEGRVIHLGSFSKILAPSMRLGWVVAAPAILEKLALLKLAADTQNSTLNMAATSDYLSRYDIDAHLAQARPVYRHKRDLMLSTLAATLPAGVSYTHSEGGLFTWLAFPEGFDAGAFMADTLLPRAKVAYVPGGTFFPITQQPNHARLSFSGIDDDRLVQGITALGNLVTEHLR</sequence>
<proteinExistence type="inferred from homology"/>
<comment type="similarity">
    <text evidence="2">Belongs to the class-I pyridoxal-phosphate-dependent aminotransferase family.</text>
</comment>
<name>F5XR80_MICPN</name>
<gene>
    <name evidence="8" type="ordered locus">MLP_15560</name>
</gene>
<accession>F5XR80</accession>
<dbReference type="InterPro" id="IPR050859">
    <property type="entry name" value="Class-I_PLP-dep_aminotransf"/>
</dbReference>
<dbReference type="PANTHER" id="PTHR42790:SF19">
    <property type="entry name" value="KYNURENINE_ALPHA-AMINOADIPATE AMINOTRANSFERASE, MITOCHONDRIAL"/>
    <property type="match status" value="1"/>
</dbReference>
<dbReference type="eggNOG" id="COG1167">
    <property type="taxonomic scope" value="Bacteria"/>
</dbReference>
<dbReference type="InterPro" id="IPR015421">
    <property type="entry name" value="PyrdxlP-dep_Trfase_major"/>
</dbReference>
<dbReference type="InterPro" id="IPR004839">
    <property type="entry name" value="Aminotransferase_I/II_large"/>
</dbReference>
<keyword evidence="4 8" id="KW-0032">Aminotransferase</keyword>
<evidence type="ECO:0000256" key="1">
    <source>
        <dbReference type="ARBA" id="ARBA00001933"/>
    </source>
</evidence>
<dbReference type="EC" id="2.6.1.-" evidence="8"/>
<reference evidence="8 9" key="1">
    <citation type="submission" date="2011-05" db="EMBL/GenBank/DDBJ databases">
        <title>Whole genome sequence of Microlunatus phosphovorus NM-1.</title>
        <authorList>
            <person name="Hosoyama A."/>
            <person name="Sasaki K."/>
            <person name="Harada T."/>
            <person name="Igarashi R."/>
            <person name="Kawakoshi A."/>
            <person name="Sasagawa M."/>
            <person name="Fukada J."/>
            <person name="Nakamura S."/>
            <person name="Katano Y."/>
            <person name="Hanada S."/>
            <person name="Kamagata Y."/>
            <person name="Nakamura N."/>
            <person name="Yamazaki S."/>
            <person name="Fujita N."/>
        </authorList>
    </citation>
    <scope>NUCLEOTIDE SEQUENCE [LARGE SCALE GENOMIC DNA]</scope>
    <source>
        <strain evidence="9">ATCC 700054 / DSM 10555 / JCM 9379 / NBRC 101784 / NCIMB 13414 / VKM Ac-1990 / NM-1</strain>
    </source>
</reference>
<dbReference type="EMBL" id="AP012204">
    <property type="protein sequence ID" value="BAK34570.1"/>
    <property type="molecule type" value="Genomic_DNA"/>
</dbReference>
<dbReference type="InterPro" id="IPR015422">
    <property type="entry name" value="PyrdxlP-dep_Trfase_small"/>
</dbReference>
<dbReference type="SUPFAM" id="SSF53383">
    <property type="entry name" value="PLP-dependent transferases"/>
    <property type="match status" value="1"/>
</dbReference>
<comment type="subunit">
    <text evidence="3">Homodimer.</text>
</comment>
<dbReference type="STRING" id="1032480.MLP_15560"/>
<evidence type="ECO:0000256" key="3">
    <source>
        <dbReference type="ARBA" id="ARBA00011738"/>
    </source>
</evidence>
<evidence type="ECO:0000256" key="6">
    <source>
        <dbReference type="ARBA" id="ARBA00022898"/>
    </source>
</evidence>
<keyword evidence="6" id="KW-0663">Pyridoxal phosphate</keyword>
<evidence type="ECO:0000256" key="5">
    <source>
        <dbReference type="ARBA" id="ARBA00022679"/>
    </source>
</evidence>
<dbReference type="GO" id="GO:0008483">
    <property type="term" value="F:transaminase activity"/>
    <property type="evidence" value="ECO:0007669"/>
    <property type="project" value="UniProtKB-KW"/>
</dbReference>
<dbReference type="InterPro" id="IPR015424">
    <property type="entry name" value="PyrdxlP-dep_Trfase"/>
</dbReference>
<evidence type="ECO:0000313" key="9">
    <source>
        <dbReference type="Proteomes" id="UP000007947"/>
    </source>
</evidence>
<dbReference type="AlphaFoldDB" id="F5XR80"/>
<evidence type="ECO:0000256" key="4">
    <source>
        <dbReference type="ARBA" id="ARBA00022576"/>
    </source>
</evidence>
<dbReference type="Gene3D" id="3.90.1150.10">
    <property type="entry name" value="Aspartate Aminotransferase, domain 1"/>
    <property type="match status" value="1"/>
</dbReference>
<dbReference type="KEGG" id="mph:MLP_15560"/>
<dbReference type="OrthoDB" id="199743at2"/>
<keyword evidence="9" id="KW-1185">Reference proteome</keyword>
<dbReference type="Proteomes" id="UP000007947">
    <property type="component" value="Chromosome"/>
</dbReference>
<dbReference type="Pfam" id="PF00155">
    <property type="entry name" value="Aminotran_1_2"/>
    <property type="match status" value="1"/>
</dbReference>
<dbReference type="FunFam" id="3.40.640.10:FF:000053">
    <property type="entry name" value="Aminotransferase, class I"/>
    <property type="match status" value="1"/>
</dbReference>
<dbReference type="GO" id="GO:0030170">
    <property type="term" value="F:pyridoxal phosphate binding"/>
    <property type="evidence" value="ECO:0007669"/>
    <property type="project" value="InterPro"/>
</dbReference>
<keyword evidence="5 8" id="KW-0808">Transferase</keyword>
<feature type="domain" description="Aminotransferase class I/classII large" evidence="7">
    <location>
        <begin position="52"/>
        <end position="385"/>
    </location>
</feature>
<dbReference type="PANTHER" id="PTHR42790">
    <property type="entry name" value="AMINOTRANSFERASE"/>
    <property type="match status" value="1"/>
</dbReference>
<evidence type="ECO:0000256" key="2">
    <source>
        <dbReference type="ARBA" id="ARBA00007441"/>
    </source>
</evidence>
<protein>
    <submittedName>
        <fullName evidence="8">Aminotransferase</fullName>
        <ecNumber evidence="8">2.6.1.-</ecNumber>
    </submittedName>
</protein>
<evidence type="ECO:0000259" key="7">
    <source>
        <dbReference type="Pfam" id="PF00155"/>
    </source>
</evidence>
<dbReference type="HOGENOM" id="CLU_017584_0_6_11"/>
<dbReference type="RefSeq" id="WP_013862453.1">
    <property type="nucleotide sequence ID" value="NC_015635.1"/>
</dbReference>
<organism evidence="8 9">
    <name type="scientific">Microlunatus phosphovorus (strain ATCC 700054 / DSM 10555 / JCM 9379 / NBRC 101784 / NCIMB 13414 / VKM Ac-1990 / NM-1)</name>
    <dbReference type="NCBI Taxonomy" id="1032480"/>
    <lineage>
        <taxon>Bacteria</taxon>
        <taxon>Bacillati</taxon>
        <taxon>Actinomycetota</taxon>
        <taxon>Actinomycetes</taxon>
        <taxon>Propionibacteriales</taxon>
        <taxon>Propionibacteriaceae</taxon>
        <taxon>Microlunatus</taxon>
    </lineage>
</organism>
<dbReference type="CDD" id="cd00609">
    <property type="entry name" value="AAT_like"/>
    <property type="match status" value="1"/>
</dbReference>
<evidence type="ECO:0000313" key="8">
    <source>
        <dbReference type="EMBL" id="BAK34570.1"/>
    </source>
</evidence>
<comment type="cofactor">
    <cofactor evidence="1">
        <name>pyridoxal 5'-phosphate</name>
        <dbReference type="ChEBI" id="CHEBI:597326"/>
    </cofactor>
</comment>
<dbReference type="GO" id="GO:1901605">
    <property type="term" value="P:alpha-amino acid metabolic process"/>
    <property type="evidence" value="ECO:0007669"/>
    <property type="project" value="TreeGrafter"/>
</dbReference>